<dbReference type="EMBL" id="CP009962">
    <property type="protein sequence ID" value="AIY40136.1"/>
    <property type="molecule type" value="Genomic_DNA"/>
</dbReference>
<dbReference type="Gene3D" id="1.10.260.40">
    <property type="entry name" value="lambda repressor-like DNA-binding domains"/>
    <property type="match status" value="1"/>
</dbReference>
<dbReference type="STRING" id="279058.LT85_0978"/>
<proteinExistence type="predicted"/>
<organism evidence="2 3">
    <name type="scientific">Collimonas arenae</name>
    <dbReference type="NCBI Taxonomy" id="279058"/>
    <lineage>
        <taxon>Bacteria</taxon>
        <taxon>Pseudomonadati</taxon>
        <taxon>Pseudomonadota</taxon>
        <taxon>Betaproteobacteria</taxon>
        <taxon>Burkholderiales</taxon>
        <taxon>Oxalobacteraceae</taxon>
        <taxon>Collimonas</taxon>
    </lineage>
</organism>
<gene>
    <name evidence="2" type="ORF">LT85_0978</name>
</gene>
<dbReference type="KEGG" id="care:LT85_0978"/>
<dbReference type="RefSeq" id="WP_052134699.1">
    <property type="nucleotide sequence ID" value="NZ_CP009962.1"/>
</dbReference>
<dbReference type="SMART" id="SM00530">
    <property type="entry name" value="HTH_XRE"/>
    <property type="match status" value="1"/>
</dbReference>
<dbReference type="AlphaFoldDB" id="A0A0A1F6H5"/>
<name>A0A0A1F6H5_9BURK</name>
<evidence type="ECO:0000259" key="1">
    <source>
        <dbReference type="PROSITE" id="PS50943"/>
    </source>
</evidence>
<sequence length="246" mass="27246">MNNLDADSEIDIEDAHDIEEIQDTESCRRWLTSKAIADFSGQKAREFIVGRPLDETLRIRLINARRLNNLEQIAAAKLLGYQNSSALSKMESGYSPISRKAIVRAALAYGVSSDYLMGLSDEPERDPKIAEQMAIIRTVRAQILQQSQSLASILLKNASDMTPMEGHLTALLAQAKRVVEAFDTSCRQNKHFQNDILGGANLQRAIDDVQATLMTTRKFLNRRADLMLARAAAHETSLQGVTMASA</sequence>
<dbReference type="Proteomes" id="UP000030302">
    <property type="component" value="Chromosome"/>
</dbReference>
<feature type="domain" description="HTH cro/C1-type" evidence="1">
    <location>
        <begin position="61"/>
        <end position="116"/>
    </location>
</feature>
<dbReference type="Pfam" id="PF01381">
    <property type="entry name" value="HTH_3"/>
    <property type="match status" value="1"/>
</dbReference>
<dbReference type="PROSITE" id="PS50943">
    <property type="entry name" value="HTH_CROC1"/>
    <property type="match status" value="1"/>
</dbReference>
<dbReference type="InterPro" id="IPR001387">
    <property type="entry name" value="Cro/C1-type_HTH"/>
</dbReference>
<dbReference type="GO" id="GO:0003677">
    <property type="term" value="F:DNA binding"/>
    <property type="evidence" value="ECO:0007669"/>
    <property type="project" value="InterPro"/>
</dbReference>
<dbReference type="InterPro" id="IPR010982">
    <property type="entry name" value="Lambda_DNA-bd_dom_sf"/>
</dbReference>
<reference evidence="3" key="1">
    <citation type="journal article" date="2014" name="Soil Biol. Biochem.">
        <title>Structure and function of bacterial communities in ageing soils: Insights from the Mendocino ecological staircase.</title>
        <authorList>
            <person name="Uroz S."/>
            <person name="Tech J.J."/>
            <person name="Sawaya N.A."/>
            <person name="Frey-Klett P."/>
            <person name="Leveau J.H.J."/>
        </authorList>
    </citation>
    <scope>NUCLEOTIDE SEQUENCE [LARGE SCALE GENOMIC DNA]</scope>
    <source>
        <strain evidence="3">Cal35</strain>
    </source>
</reference>
<keyword evidence="3" id="KW-1185">Reference proteome</keyword>
<dbReference type="OrthoDB" id="8780787at2"/>
<evidence type="ECO:0000313" key="3">
    <source>
        <dbReference type="Proteomes" id="UP000030302"/>
    </source>
</evidence>
<protein>
    <recommendedName>
        <fullName evidence="1">HTH cro/C1-type domain-containing protein</fullName>
    </recommendedName>
</protein>
<accession>A0A0A1F6H5</accession>
<evidence type="ECO:0000313" key="2">
    <source>
        <dbReference type="EMBL" id="AIY40136.1"/>
    </source>
</evidence>
<dbReference type="CDD" id="cd00093">
    <property type="entry name" value="HTH_XRE"/>
    <property type="match status" value="1"/>
</dbReference>
<dbReference type="SUPFAM" id="SSF47413">
    <property type="entry name" value="lambda repressor-like DNA-binding domains"/>
    <property type="match status" value="1"/>
</dbReference>
<dbReference type="HOGENOM" id="CLU_1127572_0_0_4"/>